<dbReference type="Gene3D" id="3.30.1520.10">
    <property type="entry name" value="Phox-like domain"/>
    <property type="match status" value="1"/>
</dbReference>
<reference evidence="3 4" key="1">
    <citation type="submission" date="2024-10" db="EMBL/GenBank/DDBJ databases">
        <title>Updated reference genomes for cyclostephanoid diatoms.</title>
        <authorList>
            <person name="Roberts W.R."/>
            <person name="Alverson A.J."/>
        </authorList>
    </citation>
    <scope>NUCLEOTIDE SEQUENCE [LARGE SCALE GENOMIC DNA]</scope>
    <source>
        <strain evidence="3 4">AJA276-08</strain>
    </source>
</reference>
<feature type="domain" description="PX" evidence="2">
    <location>
        <begin position="84"/>
        <end position="156"/>
    </location>
</feature>
<name>A0ABD3N5B4_9STRA</name>
<feature type="region of interest" description="Disordered" evidence="1">
    <location>
        <begin position="156"/>
        <end position="179"/>
    </location>
</feature>
<dbReference type="Pfam" id="PF00787">
    <property type="entry name" value="PX"/>
    <property type="match status" value="1"/>
</dbReference>
<dbReference type="InterPro" id="IPR036871">
    <property type="entry name" value="PX_dom_sf"/>
</dbReference>
<proteinExistence type="predicted"/>
<evidence type="ECO:0000313" key="3">
    <source>
        <dbReference type="EMBL" id="KAL3771192.1"/>
    </source>
</evidence>
<sequence length="179" mass="20714">MMFLPEDKWSPRYESQFYTIRMNKHIVVRDPSDWPEGTSATRKYDDEDDAPWWSFCGIGRKKKYPAVYYEVEVLRGGDGRHARLRRYSQFDALCRHLDPGGISGLSKSLPPKTFTLDSWRSSDVIDERMVGLRNFLSDALARKECANDPVIMKFLGLDNDSEEEEEEEEPIPPPPPPDI</sequence>
<gene>
    <name evidence="3" type="ORF">ACHAW5_008900</name>
</gene>
<evidence type="ECO:0000313" key="4">
    <source>
        <dbReference type="Proteomes" id="UP001530315"/>
    </source>
</evidence>
<accession>A0ABD3N5B4</accession>
<organism evidence="3 4">
    <name type="scientific">Stephanodiscus triporus</name>
    <dbReference type="NCBI Taxonomy" id="2934178"/>
    <lineage>
        <taxon>Eukaryota</taxon>
        <taxon>Sar</taxon>
        <taxon>Stramenopiles</taxon>
        <taxon>Ochrophyta</taxon>
        <taxon>Bacillariophyta</taxon>
        <taxon>Coscinodiscophyceae</taxon>
        <taxon>Thalassiosirophycidae</taxon>
        <taxon>Stephanodiscales</taxon>
        <taxon>Stephanodiscaceae</taxon>
        <taxon>Stephanodiscus</taxon>
    </lineage>
</organism>
<feature type="compositionally biased region" description="Acidic residues" evidence="1">
    <location>
        <begin position="159"/>
        <end position="170"/>
    </location>
</feature>
<dbReference type="Proteomes" id="UP001530315">
    <property type="component" value="Unassembled WGS sequence"/>
</dbReference>
<dbReference type="InterPro" id="IPR001683">
    <property type="entry name" value="PX_dom"/>
</dbReference>
<protein>
    <recommendedName>
        <fullName evidence="2">PX domain-containing protein</fullName>
    </recommendedName>
</protein>
<dbReference type="SUPFAM" id="SSF64268">
    <property type="entry name" value="PX domain"/>
    <property type="match status" value="1"/>
</dbReference>
<keyword evidence="4" id="KW-1185">Reference proteome</keyword>
<evidence type="ECO:0000259" key="2">
    <source>
        <dbReference type="Pfam" id="PF00787"/>
    </source>
</evidence>
<comment type="caution">
    <text evidence="3">The sequence shown here is derived from an EMBL/GenBank/DDBJ whole genome shotgun (WGS) entry which is preliminary data.</text>
</comment>
<dbReference type="CDD" id="cd06093">
    <property type="entry name" value="PX_domain"/>
    <property type="match status" value="1"/>
</dbReference>
<evidence type="ECO:0000256" key="1">
    <source>
        <dbReference type="SAM" id="MobiDB-lite"/>
    </source>
</evidence>
<dbReference type="EMBL" id="JALLAZ020001610">
    <property type="protein sequence ID" value="KAL3771192.1"/>
    <property type="molecule type" value="Genomic_DNA"/>
</dbReference>
<dbReference type="AlphaFoldDB" id="A0ABD3N5B4"/>